<organism evidence="1 2">
    <name type="scientific">Mycobacterium kansasii</name>
    <dbReference type="NCBI Taxonomy" id="1768"/>
    <lineage>
        <taxon>Bacteria</taxon>
        <taxon>Bacillati</taxon>
        <taxon>Actinomycetota</taxon>
        <taxon>Actinomycetes</taxon>
        <taxon>Mycobacteriales</taxon>
        <taxon>Mycobacteriaceae</taxon>
        <taxon>Mycobacterium</taxon>
    </lineage>
</organism>
<protein>
    <submittedName>
        <fullName evidence="1">Histidinol-phosphate phosphatase domain protein</fullName>
    </submittedName>
</protein>
<gene>
    <name evidence="1" type="ORF">BZL29_0746</name>
</gene>
<dbReference type="EMBL" id="MVBN01000001">
    <property type="protein sequence ID" value="OOK84568.1"/>
    <property type="molecule type" value="Genomic_DNA"/>
</dbReference>
<evidence type="ECO:0000313" key="2">
    <source>
        <dbReference type="Proteomes" id="UP000188532"/>
    </source>
</evidence>
<sequence>MVPRILRPGCCRRTFPAKRGPDLGFDRAIGVGYRGQVGLGVDVQVERAEPGARHRIGTVGER</sequence>
<comment type="caution">
    <text evidence="1">The sequence shown here is derived from an EMBL/GenBank/DDBJ whole genome shotgun (WGS) entry which is preliminary data.</text>
</comment>
<proteinExistence type="predicted"/>
<reference evidence="1 2" key="1">
    <citation type="submission" date="2017-02" db="EMBL/GenBank/DDBJ databases">
        <title>Complete genome sequences of Mycobacterium kansasii strains isolated from rhesus macaques.</title>
        <authorList>
            <person name="Panda A."/>
            <person name="Nagaraj S."/>
            <person name="Zhao X."/>
            <person name="Tettelin H."/>
            <person name="Detolla L.J."/>
        </authorList>
    </citation>
    <scope>NUCLEOTIDE SEQUENCE [LARGE SCALE GENOMIC DNA]</scope>
    <source>
        <strain evidence="1 2">11-3469</strain>
    </source>
</reference>
<evidence type="ECO:0000313" key="1">
    <source>
        <dbReference type="EMBL" id="OOK84568.1"/>
    </source>
</evidence>
<dbReference type="Proteomes" id="UP000188532">
    <property type="component" value="Unassembled WGS sequence"/>
</dbReference>
<accession>A0A1V3XZT0</accession>
<name>A0A1V3XZT0_MYCKA</name>
<dbReference type="AlphaFoldDB" id="A0A1V3XZT0"/>